<feature type="non-terminal residue" evidence="2">
    <location>
        <position position="1"/>
    </location>
</feature>
<evidence type="ECO:0000256" key="1">
    <source>
        <dbReference type="SAM" id="MobiDB-lite"/>
    </source>
</evidence>
<accession>A0A0F8ZSU0</accession>
<name>A0A0F8ZSU0_9ZZZZ</name>
<feature type="region of interest" description="Disordered" evidence="1">
    <location>
        <begin position="1"/>
        <end position="24"/>
    </location>
</feature>
<protein>
    <submittedName>
        <fullName evidence="2">Uncharacterized protein</fullName>
    </submittedName>
</protein>
<dbReference type="AlphaFoldDB" id="A0A0F8ZSU0"/>
<dbReference type="EMBL" id="LAZR01049690">
    <property type="protein sequence ID" value="KKK89050.1"/>
    <property type="molecule type" value="Genomic_DNA"/>
</dbReference>
<gene>
    <name evidence="2" type="ORF">LCGC14_2737000</name>
</gene>
<proteinExistence type="predicted"/>
<comment type="caution">
    <text evidence="2">The sequence shown here is derived from an EMBL/GenBank/DDBJ whole genome shotgun (WGS) entry which is preliminary data.</text>
</comment>
<evidence type="ECO:0000313" key="2">
    <source>
        <dbReference type="EMBL" id="KKK89050.1"/>
    </source>
</evidence>
<sequence>AQQSKESDEDGPGGSKDRDTPEEGALPLMVIGYRPPSAISRGRLASGLVRATLDVTLIFHLQPICQFRSTGDALLNSDPVLSFSSRAGRWGRVACPGSSGCQGPGASSQADGCGPACRQVTREYVRPQWRAGCVRGCGCTAGDGTRPGDRYQNPEIGDGGPTNLVA</sequence>
<reference evidence="2" key="1">
    <citation type="journal article" date="2015" name="Nature">
        <title>Complex archaea that bridge the gap between prokaryotes and eukaryotes.</title>
        <authorList>
            <person name="Spang A."/>
            <person name="Saw J.H."/>
            <person name="Jorgensen S.L."/>
            <person name="Zaremba-Niedzwiedzka K."/>
            <person name="Martijn J."/>
            <person name="Lind A.E."/>
            <person name="van Eijk R."/>
            <person name="Schleper C."/>
            <person name="Guy L."/>
            <person name="Ettema T.J."/>
        </authorList>
    </citation>
    <scope>NUCLEOTIDE SEQUENCE</scope>
</reference>
<organism evidence="2">
    <name type="scientific">marine sediment metagenome</name>
    <dbReference type="NCBI Taxonomy" id="412755"/>
    <lineage>
        <taxon>unclassified sequences</taxon>
        <taxon>metagenomes</taxon>
        <taxon>ecological metagenomes</taxon>
    </lineage>
</organism>